<evidence type="ECO:0000313" key="2">
    <source>
        <dbReference type="EMBL" id="MBE1592197.1"/>
    </source>
</evidence>
<evidence type="ECO:0000256" key="1">
    <source>
        <dbReference type="SAM" id="MobiDB-lite"/>
    </source>
</evidence>
<accession>A0ABR9MIA4</accession>
<reference evidence="2 3" key="1">
    <citation type="submission" date="2020-10" db="EMBL/GenBank/DDBJ databases">
        <title>Sequencing the genomes of 1000 actinobacteria strains.</title>
        <authorList>
            <person name="Klenk H.-P."/>
        </authorList>
    </citation>
    <scope>NUCLEOTIDE SEQUENCE [LARGE SCALE GENOMIC DNA]</scope>
    <source>
        <strain evidence="2 3">DSM 43173</strain>
    </source>
</reference>
<feature type="region of interest" description="Disordered" evidence="1">
    <location>
        <begin position="25"/>
        <end position="58"/>
    </location>
</feature>
<keyword evidence="3" id="KW-1185">Reference proteome</keyword>
<comment type="caution">
    <text evidence="2">The sequence shown here is derived from an EMBL/GenBank/DDBJ whole genome shotgun (WGS) entry which is preliminary data.</text>
</comment>
<sequence>MRRRSFSTFEVIITSIRNRLLTSPPETVVHTGHGSDTTIGVEDRRSQDGPAGAVDVPDLRLPAPENAFPSGVSQVTVVPAPGTRTFSHSVPGLRA</sequence>
<protein>
    <recommendedName>
        <fullName evidence="4">MBL fold metallo-hydrolase</fullName>
    </recommendedName>
</protein>
<organism evidence="2 3">
    <name type="scientific">Nonomuraea angiospora</name>
    <dbReference type="NCBI Taxonomy" id="46172"/>
    <lineage>
        <taxon>Bacteria</taxon>
        <taxon>Bacillati</taxon>
        <taxon>Actinomycetota</taxon>
        <taxon>Actinomycetes</taxon>
        <taxon>Streptosporangiales</taxon>
        <taxon>Streptosporangiaceae</taxon>
        <taxon>Nonomuraea</taxon>
    </lineage>
</organism>
<name>A0ABR9MIA4_9ACTN</name>
<dbReference type="Proteomes" id="UP000633509">
    <property type="component" value="Unassembled WGS sequence"/>
</dbReference>
<proteinExistence type="predicted"/>
<dbReference type="EMBL" id="JADBEK010000001">
    <property type="protein sequence ID" value="MBE1592197.1"/>
    <property type="molecule type" value="Genomic_DNA"/>
</dbReference>
<gene>
    <name evidence="2" type="ORF">H4W80_010455</name>
</gene>
<evidence type="ECO:0008006" key="4">
    <source>
        <dbReference type="Google" id="ProtNLM"/>
    </source>
</evidence>
<evidence type="ECO:0000313" key="3">
    <source>
        <dbReference type="Proteomes" id="UP000633509"/>
    </source>
</evidence>